<evidence type="ECO:0000259" key="3">
    <source>
        <dbReference type="PROSITE" id="PS50937"/>
    </source>
</evidence>
<dbReference type="PANTHER" id="PTHR30204">
    <property type="entry name" value="REDOX-CYCLING DRUG-SENSING TRANSCRIPTIONAL ACTIVATOR SOXR"/>
    <property type="match status" value="1"/>
</dbReference>
<feature type="domain" description="HTH merR-type" evidence="3">
    <location>
        <begin position="5"/>
        <end position="73"/>
    </location>
</feature>
<dbReference type="Pfam" id="PF13411">
    <property type="entry name" value="MerR_1"/>
    <property type="match status" value="1"/>
</dbReference>
<dbReference type="InterPro" id="IPR047057">
    <property type="entry name" value="MerR_fam"/>
</dbReference>
<dbReference type="PROSITE" id="PS50937">
    <property type="entry name" value="HTH_MERR_2"/>
    <property type="match status" value="1"/>
</dbReference>
<protein>
    <submittedName>
        <fullName evidence="4">MerR family transcriptional regulator</fullName>
    </submittedName>
</protein>
<feature type="compositionally biased region" description="Basic and acidic residues" evidence="2">
    <location>
        <begin position="113"/>
        <end position="123"/>
    </location>
</feature>
<dbReference type="EMBL" id="DVIQ01000063">
    <property type="protein sequence ID" value="HIS31959.1"/>
    <property type="molecule type" value="Genomic_DNA"/>
</dbReference>
<feature type="region of interest" description="Disordered" evidence="2">
    <location>
        <begin position="97"/>
        <end position="140"/>
    </location>
</feature>
<dbReference type="Gene3D" id="1.10.1660.10">
    <property type="match status" value="1"/>
</dbReference>
<accession>A0A9D1ETI4</accession>
<dbReference type="SMART" id="SM00422">
    <property type="entry name" value="HTH_MERR"/>
    <property type="match status" value="1"/>
</dbReference>
<evidence type="ECO:0000256" key="2">
    <source>
        <dbReference type="SAM" id="MobiDB-lite"/>
    </source>
</evidence>
<dbReference type="PANTHER" id="PTHR30204:SF15">
    <property type="entry name" value="BLL5018 PROTEIN"/>
    <property type="match status" value="1"/>
</dbReference>
<reference evidence="4" key="1">
    <citation type="submission" date="2020-10" db="EMBL/GenBank/DDBJ databases">
        <authorList>
            <person name="Gilroy R."/>
        </authorList>
    </citation>
    <scope>NUCLEOTIDE SEQUENCE</scope>
    <source>
        <strain evidence="4">CHK190-19873</strain>
    </source>
</reference>
<dbReference type="SUPFAM" id="SSF46955">
    <property type="entry name" value="Putative DNA-binding domain"/>
    <property type="match status" value="1"/>
</dbReference>
<reference evidence="4" key="2">
    <citation type="journal article" date="2021" name="PeerJ">
        <title>Extensive microbial diversity within the chicken gut microbiome revealed by metagenomics and culture.</title>
        <authorList>
            <person name="Gilroy R."/>
            <person name="Ravi A."/>
            <person name="Getino M."/>
            <person name="Pursley I."/>
            <person name="Horton D.L."/>
            <person name="Alikhan N.F."/>
            <person name="Baker D."/>
            <person name="Gharbi K."/>
            <person name="Hall N."/>
            <person name="Watson M."/>
            <person name="Adriaenssens E.M."/>
            <person name="Foster-Nyarko E."/>
            <person name="Jarju S."/>
            <person name="Secka A."/>
            <person name="Antonio M."/>
            <person name="Oren A."/>
            <person name="Chaudhuri R.R."/>
            <person name="La Ragione R."/>
            <person name="Hildebrand F."/>
            <person name="Pallen M.J."/>
        </authorList>
    </citation>
    <scope>NUCLEOTIDE SEQUENCE</scope>
    <source>
        <strain evidence="4">CHK190-19873</strain>
    </source>
</reference>
<dbReference type="AlphaFoldDB" id="A0A9D1ETI4"/>
<gene>
    <name evidence="4" type="ORF">IAB44_10495</name>
</gene>
<feature type="compositionally biased region" description="Basic and acidic residues" evidence="2">
    <location>
        <begin position="131"/>
        <end position="140"/>
    </location>
</feature>
<keyword evidence="1" id="KW-0238">DNA-binding</keyword>
<dbReference type="InterPro" id="IPR000551">
    <property type="entry name" value="MerR-type_HTH_dom"/>
</dbReference>
<dbReference type="Proteomes" id="UP000823935">
    <property type="component" value="Unassembled WGS sequence"/>
</dbReference>
<name>A0A9D1ETI4_9FIRM</name>
<proteinExistence type="predicted"/>
<dbReference type="InterPro" id="IPR009061">
    <property type="entry name" value="DNA-bd_dom_put_sf"/>
</dbReference>
<dbReference type="GO" id="GO:0003700">
    <property type="term" value="F:DNA-binding transcription factor activity"/>
    <property type="evidence" value="ECO:0007669"/>
    <property type="project" value="InterPro"/>
</dbReference>
<evidence type="ECO:0000256" key="1">
    <source>
        <dbReference type="ARBA" id="ARBA00023125"/>
    </source>
</evidence>
<sequence length="242" mass="28207">MEEVRYLISDAAAKVNVEAHVLRYWEDELELPISRTQLGHRYYTEEDIQTFRNIKELKERGFQLKAIKVLLPELRRKEMKKGENTVLQMGEKLAQTAAAREDASQKPDCAGKACEDEAVREPEQNGAEQEEGAKEEQILPGKGTKELLEMDIDLDKLARFESIMENVFRQTLQDNNQELENRISDSVLNGMDARMQIQEEKEEVRYRKLDEAIRMHQKKGRFVAAAREKQPDAAKKKRFFFF</sequence>
<dbReference type="GO" id="GO:0003677">
    <property type="term" value="F:DNA binding"/>
    <property type="evidence" value="ECO:0007669"/>
    <property type="project" value="UniProtKB-KW"/>
</dbReference>
<dbReference type="CDD" id="cd04764">
    <property type="entry name" value="HTH_MlrA-like_sg1"/>
    <property type="match status" value="1"/>
</dbReference>
<evidence type="ECO:0000313" key="5">
    <source>
        <dbReference type="Proteomes" id="UP000823935"/>
    </source>
</evidence>
<organism evidence="4 5">
    <name type="scientific">Candidatus Limivivens intestinipullorum</name>
    <dbReference type="NCBI Taxonomy" id="2840858"/>
    <lineage>
        <taxon>Bacteria</taxon>
        <taxon>Bacillati</taxon>
        <taxon>Bacillota</taxon>
        <taxon>Clostridia</taxon>
        <taxon>Lachnospirales</taxon>
        <taxon>Lachnospiraceae</taxon>
        <taxon>Lachnospiraceae incertae sedis</taxon>
        <taxon>Candidatus Limivivens</taxon>
    </lineage>
</organism>
<comment type="caution">
    <text evidence="4">The sequence shown here is derived from an EMBL/GenBank/DDBJ whole genome shotgun (WGS) entry which is preliminary data.</text>
</comment>
<evidence type="ECO:0000313" key="4">
    <source>
        <dbReference type="EMBL" id="HIS31959.1"/>
    </source>
</evidence>